<keyword evidence="7" id="KW-0235">DNA replication</keyword>
<sequence length="857" mass="98237">MQSTVNMSIAERIRMLCSDTYSLAPSLLVSATYDGEKRVAVLKFYNPDDGMIHVWYDKTGHKPYCFAMDEQAVLDGIRDRKDILAIERVKKADLLNDREVDMLKIVATDPLAIGGTEKSVRNMLRTWESDIKYYENYLYDKGLIVGLYYSIEDGVLKRHEYRVAESVDLALKKLIWDSITDDKTSSEELRNYLQEWAKLLNQPIPEIKRVALDIEVVSEDDRIPDANRARNEVIAVAMVGSDDRHEIFLLNRKGNSIGSKDALDAKVSVRFFDDERELLRSVFNRMLDYPFIITFNGDDFDLPYLYNRALNLGIARDEVPITLQRDSAAVKHGVHIDLYRTFTNRSIQIYAFSHKYSEYTLNAISEALINESKIKFEGSIGDLPLYELANYCYNDARITYRLTTFSNNLLMKLLIAVARIAKMPIEDLSRLGVSQWIRSMLYFEHRRRNALIPRKEELEQKGHASTTAVIKDKKYRGGFVVEPKPGVHFNVVVLDFASLYPSIIKVYNLSYETVRCVHEECKTNIIPETEHWVCKKRKGITSLLIGSLRDLRVNYYKQLSKDKTLKPEDKELYSVISQALKVILNASYGVMGADIFPLYCLPVAEATAAIGRYIITSTIKKCKELGIEVIYGDTDSLFLKGPSREQIESIAKWARKELGVDLDLDKQYRYIALSERKKNYLGVLIDGNVDVKGLTGKKSHTPQFVRDAFYAVVDILSKVNTEQDFEYAREEIRRIIKDYAGRLKSRKIPLEDLAFNVMVGKAPEDYKKTMPQHIRAAQLLQDQGKREVKAGDIISFVKTTTPPGVKPVELARVDEVDVEKYIEYMRTTFDQILGALGYEFDVILGASKLEDFFFTDK</sequence>
<dbReference type="InterPro" id="IPR012337">
    <property type="entry name" value="RNaseH-like_sf"/>
</dbReference>
<keyword evidence="4 7" id="KW-0239">DNA-directed DNA polymerase</keyword>
<feature type="domain" description="DNA-directed DNA polymerase family B exonuclease" evidence="9">
    <location>
        <begin position="125"/>
        <end position="364"/>
    </location>
</feature>
<dbReference type="Gene3D" id="3.30.342.10">
    <property type="entry name" value="DNA Polymerase, chain B, domain 1"/>
    <property type="match status" value="1"/>
</dbReference>
<keyword evidence="2 7" id="KW-0808">Transferase</keyword>
<dbReference type="FunFam" id="1.10.287.690:FF:000011">
    <property type="entry name" value="DNA polymerase"/>
    <property type="match status" value="1"/>
</dbReference>
<dbReference type="InterPro" id="IPR043502">
    <property type="entry name" value="DNA/RNA_pol_sf"/>
</dbReference>
<dbReference type="InterPro" id="IPR006172">
    <property type="entry name" value="DNA-dir_DNA_pol_B"/>
</dbReference>
<dbReference type="GO" id="GO:0003887">
    <property type="term" value="F:DNA-directed DNA polymerase activity"/>
    <property type="evidence" value="ECO:0007669"/>
    <property type="project" value="UniProtKB-KW"/>
</dbReference>
<dbReference type="PROSITE" id="PS00116">
    <property type="entry name" value="DNA_POLYMERASE_B"/>
    <property type="match status" value="1"/>
</dbReference>
<dbReference type="PANTHER" id="PTHR10322">
    <property type="entry name" value="DNA POLYMERASE CATALYTIC SUBUNIT"/>
    <property type="match status" value="1"/>
</dbReference>
<organism evidence="10">
    <name type="scientific">uncultured Candidatus Nitrosocaldus sp</name>
    <dbReference type="NCBI Taxonomy" id="766501"/>
    <lineage>
        <taxon>Archaea</taxon>
        <taxon>Nitrososphaerota</taxon>
        <taxon>Nitrososphaeria</taxon>
        <taxon>Candidatus Nitrosocaldales</taxon>
        <taxon>Candidatus Nitrosocaldaceae</taxon>
        <taxon>Candidatus Nitrosocaldus</taxon>
        <taxon>environmental samples</taxon>
    </lineage>
</organism>
<name>Q1ERA4_9ARCH</name>
<dbReference type="EMBL" id="AB246700">
    <property type="protein sequence ID" value="BAE95222.1"/>
    <property type="molecule type" value="Genomic_DNA"/>
</dbReference>
<dbReference type="InterPro" id="IPR006133">
    <property type="entry name" value="DNA-dir_DNA_pol_B_exonuc"/>
</dbReference>
<evidence type="ECO:0000256" key="2">
    <source>
        <dbReference type="ARBA" id="ARBA00022679"/>
    </source>
</evidence>
<evidence type="ECO:0000256" key="1">
    <source>
        <dbReference type="ARBA" id="ARBA00005755"/>
    </source>
</evidence>
<evidence type="ECO:0000256" key="4">
    <source>
        <dbReference type="ARBA" id="ARBA00022932"/>
    </source>
</evidence>
<dbReference type="Gene3D" id="3.90.1600.10">
    <property type="entry name" value="Palm domain of DNA polymerase"/>
    <property type="match status" value="1"/>
</dbReference>
<evidence type="ECO:0000256" key="6">
    <source>
        <dbReference type="ARBA" id="ARBA00049244"/>
    </source>
</evidence>
<dbReference type="InterPro" id="IPR050240">
    <property type="entry name" value="DNA_pol_type-B"/>
</dbReference>
<evidence type="ECO:0000256" key="7">
    <source>
        <dbReference type="RuleBase" id="RU000442"/>
    </source>
</evidence>
<accession>Q1ERA4</accession>
<dbReference type="PRINTS" id="PR00106">
    <property type="entry name" value="DNAPOLB"/>
</dbReference>
<dbReference type="PANTHER" id="PTHR10322:SF20">
    <property type="entry name" value="DNA POLYMERASE 1"/>
    <property type="match status" value="1"/>
</dbReference>
<dbReference type="GO" id="GO:0003677">
    <property type="term" value="F:DNA binding"/>
    <property type="evidence" value="ECO:0007669"/>
    <property type="project" value="UniProtKB-KW"/>
</dbReference>
<dbReference type="AlphaFoldDB" id="Q1ERA4"/>
<dbReference type="SMART" id="SM00486">
    <property type="entry name" value="POLBc"/>
    <property type="match status" value="1"/>
</dbReference>
<protein>
    <recommendedName>
        <fullName evidence="7">DNA polymerase</fullName>
        <ecNumber evidence="7">2.7.7.7</ecNumber>
    </recommendedName>
</protein>
<dbReference type="InterPro" id="IPR017964">
    <property type="entry name" value="DNA-dir_DNA_pol_B_CS"/>
</dbReference>
<dbReference type="InterPro" id="IPR036397">
    <property type="entry name" value="RNaseH_sf"/>
</dbReference>
<dbReference type="SUPFAM" id="SSF56672">
    <property type="entry name" value="DNA/RNA polymerases"/>
    <property type="match status" value="1"/>
</dbReference>
<dbReference type="InterPro" id="IPR006134">
    <property type="entry name" value="DNA-dir_DNA_pol_B_multi_dom"/>
</dbReference>
<evidence type="ECO:0000259" key="9">
    <source>
        <dbReference type="Pfam" id="PF03104"/>
    </source>
</evidence>
<evidence type="ECO:0000256" key="5">
    <source>
        <dbReference type="ARBA" id="ARBA00023125"/>
    </source>
</evidence>
<feature type="domain" description="DNA-directed DNA polymerase family B multifunctional" evidence="8">
    <location>
        <begin position="432"/>
        <end position="821"/>
    </location>
</feature>
<evidence type="ECO:0000256" key="3">
    <source>
        <dbReference type="ARBA" id="ARBA00022695"/>
    </source>
</evidence>
<comment type="similarity">
    <text evidence="1 7">Belongs to the DNA polymerase type-B family.</text>
</comment>
<dbReference type="EC" id="2.7.7.7" evidence="7"/>
<comment type="catalytic activity">
    <reaction evidence="6 7">
        <text>DNA(n) + a 2'-deoxyribonucleoside 5'-triphosphate = DNA(n+1) + diphosphate</text>
        <dbReference type="Rhea" id="RHEA:22508"/>
        <dbReference type="Rhea" id="RHEA-COMP:17339"/>
        <dbReference type="Rhea" id="RHEA-COMP:17340"/>
        <dbReference type="ChEBI" id="CHEBI:33019"/>
        <dbReference type="ChEBI" id="CHEBI:61560"/>
        <dbReference type="ChEBI" id="CHEBI:173112"/>
        <dbReference type="EC" id="2.7.7.7"/>
    </reaction>
</comment>
<dbReference type="NCBIfam" id="NF004417">
    <property type="entry name" value="PRK05761.1-3"/>
    <property type="match status" value="1"/>
</dbReference>
<dbReference type="Pfam" id="PF00136">
    <property type="entry name" value="DNA_pol_B"/>
    <property type="match status" value="1"/>
</dbReference>
<dbReference type="SUPFAM" id="SSF53098">
    <property type="entry name" value="Ribonuclease H-like"/>
    <property type="match status" value="1"/>
</dbReference>
<keyword evidence="5 7" id="KW-0238">DNA-binding</keyword>
<dbReference type="CDD" id="cd05530">
    <property type="entry name" value="POLBc_B1"/>
    <property type="match status" value="1"/>
</dbReference>
<dbReference type="GO" id="GO:0000166">
    <property type="term" value="F:nucleotide binding"/>
    <property type="evidence" value="ECO:0007669"/>
    <property type="project" value="InterPro"/>
</dbReference>
<evidence type="ECO:0000313" key="10">
    <source>
        <dbReference type="EMBL" id="BAE95222.1"/>
    </source>
</evidence>
<proteinExistence type="inferred from homology"/>
<dbReference type="Gene3D" id="3.30.420.10">
    <property type="entry name" value="Ribonuclease H-like superfamily/Ribonuclease H"/>
    <property type="match status" value="1"/>
</dbReference>
<keyword evidence="3 7" id="KW-0548">Nucleotidyltransferase</keyword>
<dbReference type="Gene3D" id="1.10.287.1390">
    <property type="match status" value="2"/>
</dbReference>
<reference evidence="10" key="1">
    <citation type="submission" date="2006-01" db="EMBL/GenBank/DDBJ databases">
        <title>uncultured crenarchaeote 31-F-01.</title>
        <authorList>
            <person name="Nunoura T."/>
            <person name="Takami H."/>
            <person name="Oida H."/>
            <person name="Nishi S."/>
            <person name="Shimamura S."/>
            <person name="Takai K."/>
            <person name="Ishino Y."/>
            <person name="Horikoshi K."/>
        </authorList>
    </citation>
    <scope>NUCLEOTIDE SEQUENCE</scope>
</reference>
<evidence type="ECO:0000259" key="8">
    <source>
        <dbReference type="Pfam" id="PF00136"/>
    </source>
</evidence>
<dbReference type="Gene3D" id="1.10.287.690">
    <property type="entry name" value="Helix hairpin bin"/>
    <property type="match status" value="1"/>
</dbReference>
<dbReference type="GO" id="GO:0006261">
    <property type="term" value="P:DNA-templated DNA replication"/>
    <property type="evidence" value="ECO:0007669"/>
    <property type="project" value="TreeGrafter"/>
</dbReference>
<dbReference type="Pfam" id="PF03104">
    <property type="entry name" value="DNA_pol_B_exo1"/>
    <property type="match status" value="1"/>
</dbReference>
<gene>
    <name evidence="10" type="primary">HGP-22</name>
</gene>
<dbReference type="InterPro" id="IPR023211">
    <property type="entry name" value="DNA_pol_palm_dom_sf"/>
</dbReference>